<sequence>MTENLSSCDCNKQISDQIAKCQKVRVREMTRVEEECNDETEMMSVCQPENTPGNSESTKKSSGRKRKSVESEDPLVDLFGTYCRNTGPSCKEYDNTEDNPRNYQSDDIFSFTELHLINGVLTLVYCPYQSGDDLSRSSAHRWVIPLKETTLTGVLRESNSRPLAPEARIIPLDQTPSS</sequence>
<dbReference type="EMBL" id="JABTTQ020000003">
    <property type="protein sequence ID" value="KAK6159835.1"/>
    <property type="molecule type" value="Genomic_DNA"/>
</dbReference>
<organism evidence="2 3">
    <name type="scientific">Rehmannia glutinosa</name>
    <name type="common">Chinese foxglove</name>
    <dbReference type="NCBI Taxonomy" id="99300"/>
    <lineage>
        <taxon>Eukaryota</taxon>
        <taxon>Viridiplantae</taxon>
        <taxon>Streptophyta</taxon>
        <taxon>Embryophyta</taxon>
        <taxon>Tracheophyta</taxon>
        <taxon>Spermatophyta</taxon>
        <taxon>Magnoliopsida</taxon>
        <taxon>eudicotyledons</taxon>
        <taxon>Gunneridae</taxon>
        <taxon>Pentapetalae</taxon>
        <taxon>asterids</taxon>
        <taxon>lamiids</taxon>
        <taxon>Lamiales</taxon>
        <taxon>Orobanchaceae</taxon>
        <taxon>Rehmannieae</taxon>
        <taxon>Rehmannia</taxon>
    </lineage>
</organism>
<gene>
    <name evidence="2" type="ORF">DH2020_003216</name>
</gene>
<name>A0ABR0XKZ7_REHGL</name>
<comment type="caution">
    <text evidence="2">The sequence shown here is derived from an EMBL/GenBank/DDBJ whole genome shotgun (WGS) entry which is preliminary data.</text>
</comment>
<reference evidence="2 3" key="1">
    <citation type="journal article" date="2021" name="Comput. Struct. Biotechnol. J.">
        <title>De novo genome assembly of the potent medicinal plant Rehmannia glutinosa using nanopore technology.</title>
        <authorList>
            <person name="Ma L."/>
            <person name="Dong C."/>
            <person name="Song C."/>
            <person name="Wang X."/>
            <person name="Zheng X."/>
            <person name="Niu Y."/>
            <person name="Chen S."/>
            <person name="Feng W."/>
        </authorList>
    </citation>
    <scope>NUCLEOTIDE SEQUENCE [LARGE SCALE GENOMIC DNA]</scope>
    <source>
        <strain evidence="2">DH-2019</strain>
    </source>
</reference>
<proteinExistence type="predicted"/>
<evidence type="ECO:0000256" key="1">
    <source>
        <dbReference type="SAM" id="MobiDB-lite"/>
    </source>
</evidence>
<evidence type="ECO:0000313" key="2">
    <source>
        <dbReference type="EMBL" id="KAK6159835.1"/>
    </source>
</evidence>
<dbReference type="Proteomes" id="UP001318860">
    <property type="component" value="Unassembled WGS sequence"/>
</dbReference>
<accession>A0ABR0XKZ7</accession>
<evidence type="ECO:0000313" key="3">
    <source>
        <dbReference type="Proteomes" id="UP001318860"/>
    </source>
</evidence>
<protein>
    <submittedName>
        <fullName evidence="2">Uncharacterized protein</fullName>
    </submittedName>
</protein>
<feature type="region of interest" description="Disordered" evidence="1">
    <location>
        <begin position="36"/>
        <end position="71"/>
    </location>
</feature>
<keyword evidence="3" id="KW-1185">Reference proteome</keyword>